<protein>
    <recommendedName>
        <fullName evidence="4">Delta-60 repeat domain-containing protein</fullName>
    </recommendedName>
</protein>
<dbReference type="AlphaFoldDB" id="A0AAV5P185"/>
<dbReference type="InterPro" id="IPR013431">
    <property type="entry name" value="Delta_60_rpt"/>
</dbReference>
<sequence>MSFPRKRIYKAVVQNGFAILGSGMLCSQALAAVAPSPLTIDSTFGGGNGRVVANYSDFSGTGSSTYFNDVENTPDGKIVAVGHTSKSANEFASLVVKYNLDGTLDTSFDDDGKLVLSLSDDDKVFAAATQADGKILVAVQTKNGTSPSKGTIIRLNQDGSLDTDFATNGRYTINPFNSVPNASVIPKDIAISTDGKIIILYHELFDTTSFVNKHHSNMVRLNMNGSRDTSFAGGRIFAVHYGQINEHSIELNTISLDDQDNIYLTGRMVGVGTSAARYSLLVGKYDSDGNTTSFSPSTTGHKSFGSPTKI</sequence>
<evidence type="ECO:0000256" key="1">
    <source>
        <dbReference type="SAM" id="SignalP"/>
    </source>
</evidence>
<name>A0AAV5P185_9VIBR</name>
<dbReference type="SUPFAM" id="SSF101898">
    <property type="entry name" value="NHL repeat"/>
    <property type="match status" value="1"/>
</dbReference>
<dbReference type="RefSeq" id="WP_126608641.1">
    <property type="nucleotide sequence ID" value="NZ_AP025145.1"/>
</dbReference>
<evidence type="ECO:0008006" key="4">
    <source>
        <dbReference type="Google" id="ProtNLM"/>
    </source>
</evidence>
<gene>
    <name evidence="2" type="ORF">GCM10007932_58460</name>
</gene>
<reference evidence="3" key="1">
    <citation type="journal article" date="2019" name="Int. J. Syst. Evol. Microbiol.">
        <title>The Global Catalogue of Microorganisms (GCM) 10K type strain sequencing project: providing services to taxonomists for standard genome sequencing and annotation.</title>
        <authorList>
            <consortium name="The Broad Institute Genomics Platform"/>
            <consortium name="The Broad Institute Genome Sequencing Center for Infectious Disease"/>
            <person name="Wu L."/>
            <person name="Ma J."/>
        </authorList>
    </citation>
    <scope>NUCLEOTIDE SEQUENCE [LARGE SCALE GENOMIC DNA]</scope>
    <source>
        <strain evidence="3">NBRC 15640</strain>
    </source>
</reference>
<dbReference type="Gene3D" id="2.80.10.50">
    <property type="match status" value="2"/>
</dbReference>
<feature type="signal peptide" evidence="1">
    <location>
        <begin position="1"/>
        <end position="31"/>
    </location>
</feature>
<dbReference type="Pfam" id="PF17164">
    <property type="entry name" value="DUF5122"/>
    <property type="match status" value="3"/>
</dbReference>
<evidence type="ECO:0000313" key="2">
    <source>
        <dbReference type="EMBL" id="GLQ76483.1"/>
    </source>
</evidence>
<evidence type="ECO:0000313" key="3">
    <source>
        <dbReference type="Proteomes" id="UP001156690"/>
    </source>
</evidence>
<keyword evidence="1" id="KW-0732">Signal</keyword>
<feature type="chain" id="PRO_5043338457" description="Delta-60 repeat domain-containing protein" evidence="1">
    <location>
        <begin position="32"/>
        <end position="310"/>
    </location>
</feature>
<dbReference type="EMBL" id="BSNX01000075">
    <property type="protein sequence ID" value="GLQ76483.1"/>
    <property type="molecule type" value="Genomic_DNA"/>
</dbReference>
<accession>A0AAV5P185</accession>
<organism evidence="2 3">
    <name type="scientific">Vibrio penaeicida</name>
    <dbReference type="NCBI Taxonomy" id="104609"/>
    <lineage>
        <taxon>Bacteria</taxon>
        <taxon>Pseudomonadati</taxon>
        <taxon>Pseudomonadota</taxon>
        <taxon>Gammaproteobacteria</taxon>
        <taxon>Vibrionales</taxon>
        <taxon>Vibrionaceae</taxon>
        <taxon>Vibrio</taxon>
    </lineage>
</organism>
<dbReference type="NCBIfam" id="TIGR02608">
    <property type="entry name" value="delta_60_rpt"/>
    <property type="match status" value="3"/>
</dbReference>
<dbReference type="Proteomes" id="UP001156690">
    <property type="component" value="Unassembled WGS sequence"/>
</dbReference>
<proteinExistence type="predicted"/>
<keyword evidence="3" id="KW-1185">Reference proteome</keyword>
<comment type="caution">
    <text evidence="2">The sequence shown here is derived from an EMBL/GenBank/DDBJ whole genome shotgun (WGS) entry which is preliminary data.</text>
</comment>